<gene>
    <name evidence="1" type="ORF">FH972_015103</name>
</gene>
<keyword evidence="2" id="KW-1185">Reference proteome</keyword>
<name>A0A5N6RDJ7_9ROSI</name>
<proteinExistence type="predicted"/>
<dbReference type="Proteomes" id="UP000327013">
    <property type="component" value="Chromosome 6"/>
</dbReference>
<reference evidence="1 2" key="1">
    <citation type="submission" date="2019-06" db="EMBL/GenBank/DDBJ databases">
        <title>A chromosomal-level reference genome of Carpinus fangiana (Coryloideae, Betulaceae).</title>
        <authorList>
            <person name="Yang X."/>
            <person name="Wang Z."/>
            <person name="Zhang L."/>
            <person name="Hao G."/>
            <person name="Liu J."/>
            <person name="Yang Y."/>
        </authorList>
    </citation>
    <scope>NUCLEOTIDE SEQUENCE [LARGE SCALE GENOMIC DNA]</scope>
    <source>
        <strain evidence="1">Cfa_2016G</strain>
        <tissue evidence="1">Leaf</tissue>
    </source>
</reference>
<sequence length="169" mass="19600">MQSLKFGIDGSTECRGTVHGRSTEHYSHVEVLFTDGVRSTVHKRRLVYLLAKYCLLLGQDLFTSWPKIQSSFFNVRKRRRELGWGWGKRSLKFGIDGSTECRGTVHGRSTEHYSHVEVLFTDGVWSTVHKRRNPELLLQCEEEKKRARVGMGQENEYDRAIDEAIRLTK</sequence>
<evidence type="ECO:0000313" key="2">
    <source>
        <dbReference type="Proteomes" id="UP000327013"/>
    </source>
</evidence>
<dbReference type="EMBL" id="CM017326">
    <property type="protein sequence ID" value="KAE8076456.1"/>
    <property type="molecule type" value="Genomic_DNA"/>
</dbReference>
<protein>
    <submittedName>
        <fullName evidence="1">Uncharacterized protein</fullName>
    </submittedName>
</protein>
<evidence type="ECO:0000313" key="1">
    <source>
        <dbReference type="EMBL" id="KAE8076456.1"/>
    </source>
</evidence>
<organism evidence="1 2">
    <name type="scientific">Carpinus fangiana</name>
    <dbReference type="NCBI Taxonomy" id="176857"/>
    <lineage>
        <taxon>Eukaryota</taxon>
        <taxon>Viridiplantae</taxon>
        <taxon>Streptophyta</taxon>
        <taxon>Embryophyta</taxon>
        <taxon>Tracheophyta</taxon>
        <taxon>Spermatophyta</taxon>
        <taxon>Magnoliopsida</taxon>
        <taxon>eudicotyledons</taxon>
        <taxon>Gunneridae</taxon>
        <taxon>Pentapetalae</taxon>
        <taxon>rosids</taxon>
        <taxon>fabids</taxon>
        <taxon>Fagales</taxon>
        <taxon>Betulaceae</taxon>
        <taxon>Carpinus</taxon>
    </lineage>
</organism>
<dbReference type="AlphaFoldDB" id="A0A5N6RDJ7"/>
<accession>A0A5N6RDJ7</accession>